<comment type="caution">
    <text evidence="1">The sequence shown here is derived from an EMBL/GenBank/DDBJ whole genome shotgun (WGS) entry which is preliminary data.</text>
</comment>
<dbReference type="AlphaFoldDB" id="A0A437AQC2"/>
<gene>
    <name evidence="1" type="ORF">TUBRATIS_000230</name>
</gene>
<protein>
    <submittedName>
        <fullName evidence="1">Uncharacterized protein</fullName>
    </submittedName>
</protein>
<accession>A0A437AQC2</accession>
<dbReference type="Proteomes" id="UP000282876">
    <property type="component" value="Unassembled WGS sequence"/>
</dbReference>
<evidence type="ECO:0000313" key="1">
    <source>
        <dbReference type="EMBL" id="RVD93445.1"/>
    </source>
</evidence>
<dbReference type="VEuPathDB" id="MicrosporidiaDB:TUBRATIS_000230"/>
<sequence length="181" mass="21538">MEKYYKLYFCRIFVNKMIQLRSLLIYVCTQRKLIETAKILISMNKIHLKFISNEKPTEKQINQFWLVYGCLLVHKRFDFFDKWKEILDNNISELNPNDCIDSKSVNQNQIPGRRLLAGLRNLTQNYDPLQLGNNLEVWQQKECLFNSKNLTNIPGMVKNIINQRIQNILLTILQFKKKLGK</sequence>
<proteinExistence type="predicted"/>
<keyword evidence="2" id="KW-1185">Reference proteome</keyword>
<dbReference type="EMBL" id="RCSS01000005">
    <property type="protein sequence ID" value="RVD93445.1"/>
    <property type="molecule type" value="Genomic_DNA"/>
</dbReference>
<name>A0A437AQC2_9MICR</name>
<reference evidence="1 2" key="1">
    <citation type="submission" date="2018-10" db="EMBL/GenBank/DDBJ databases">
        <title>Draft genome sequence of the microsporidian Tubulinosema ratisbonensis.</title>
        <authorList>
            <person name="Polonais V."/>
            <person name="Peyretaillade E."/>
            <person name="Niehus S."/>
            <person name="Wawrzyniak I."/>
            <person name="Franchet A."/>
            <person name="Gaspin C."/>
            <person name="Reichstadt M."/>
            <person name="Belser C."/>
            <person name="Labadie K."/>
            <person name="Delbac F."/>
            <person name="Ferrandon D."/>
        </authorList>
    </citation>
    <scope>NUCLEOTIDE SEQUENCE [LARGE SCALE GENOMIC DNA]</scope>
    <source>
        <strain evidence="1 2">Franzen</strain>
    </source>
</reference>
<evidence type="ECO:0000313" key="2">
    <source>
        <dbReference type="Proteomes" id="UP000282876"/>
    </source>
</evidence>
<organism evidence="1 2">
    <name type="scientific">Tubulinosema ratisbonensis</name>
    <dbReference type="NCBI Taxonomy" id="291195"/>
    <lineage>
        <taxon>Eukaryota</taxon>
        <taxon>Fungi</taxon>
        <taxon>Fungi incertae sedis</taxon>
        <taxon>Microsporidia</taxon>
        <taxon>Tubulinosematoidea</taxon>
        <taxon>Tubulinosematidae</taxon>
        <taxon>Tubulinosema</taxon>
    </lineage>
</organism>